<evidence type="ECO:0000259" key="1">
    <source>
        <dbReference type="PROSITE" id="PS50208"/>
    </source>
</evidence>
<dbReference type="OrthoDB" id="9768004at2"/>
<organism evidence="2 3">
    <name type="scientific">Candidatus Accumulibacter phosphatis</name>
    <dbReference type="NCBI Taxonomy" id="327160"/>
    <lineage>
        <taxon>Bacteria</taxon>
        <taxon>Pseudomonadati</taxon>
        <taxon>Pseudomonadota</taxon>
        <taxon>Betaproteobacteria</taxon>
        <taxon>Candidatus Accumulibacter</taxon>
    </lineage>
</organism>
<dbReference type="Pfam" id="PF00656">
    <property type="entry name" value="Peptidase_C14"/>
    <property type="match status" value="1"/>
</dbReference>
<dbReference type="Gene3D" id="3.40.50.1460">
    <property type="match status" value="1"/>
</dbReference>
<dbReference type="RefSeq" id="WP_138679035.1">
    <property type="nucleotide sequence ID" value="NZ_SWAD01000143.1"/>
</dbReference>
<protein>
    <recommendedName>
        <fullName evidence="1">Caspase family p20 domain-containing protein</fullName>
    </recommendedName>
</protein>
<evidence type="ECO:0000313" key="2">
    <source>
        <dbReference type="EMBL" id="TMQ74854.1"/>
    </source>
</evidence>
<dbReference type="InterPro" id="IPR029030">
    <property type="entry name" value="Caspase-like_dom_sf"/>
</dbReference>
<keyword evidence="3" id="KW-1185">Reference proteome</keyword>
<dbReference type="PROSITE" id="PS51318">
    <property type="entry name" value="TAT"/>
    <property type="match status" value="1"/>
</dbReference>
<dbReference type="InterPro" id="IPR052039">
    <property type="entry name" value="Caspase-related_regulators"/>
</dbReference>
<dbReference type="AlphaFoldDB" id="A0A5S4EHT1"/>
<dbReference type="Gene3D" id="2.40.360.20">
    <property type="match status" value="1"/>
</dbReference>
<dbReference type="PANTHER" id="PTHR22576">
    <property type="entry name" value="MUCOSA ASSOCIATED LYMPHOID TISSUE LYMPHOMA TRANSLOCATION PROTEIN 1/PARACASPASE"/>
    <property type="match status" value="1"/>
</dbReference>
<comment type="caution">
    <text evidence="2">The sequence shown here is derived from an EMBL/GenBank/DDBJ whole genome shotgun (WGS) entry which is preliminary data.</text>
</comment>
<sequence length="532" mass="59489">MNLNIPRSPDPDTVGGAARRLWLKQAGALAGVSMLPLSLARAATPSMLNALPRLALVIGNTKYVQAPLKNPANDAKAIADELQRTGFKVSLQLDAGRGQMVEAIGAFSTELAKSRGVGIFYYAGHGAQLAWRNYLIPVDAVIEKLEDMQTKTIELNSLLVGMTRAKNPMNIIMLDACRDNPFGTRLPIEHKGLSQFDAPPGSLLAYATAPGNTAGDGEGNNGLYTENLLREMKVPEAKIEDVLKRVRLAVRRQSAGQQIPWESTSLEDDFYFLPPQHIRDLSEIELERIFDEELAIWEAIKESTDPVPFEDYLRKYPSGKFSELAQFRLDQVLKARGEKAITIKVAKDNPFSKGSARVDTRFKVGESWSYREIDLFTKLELRTFTNRVSEITDTEVRFNGGVLVTDLFGNFIKRPPGWQYTGAQFFIQEYAVGKRWSTRFRAVTPHGFSSDMEFDFRVVGREQITVPAGTFEAFRVEGNGWGRAPRGTVKLQTVYWISADVKRVLASETKRSHTNGKVLNNERLELTAYTQF</sequence>
<dbReference type="PANTHER" id="PTHR22576:SF37">
    <property type="entry name" value="MUCOSA-ASSOCIATED LYMPHOID TISSUE LYMPHOMA TRANSLOCATION PROTEIN 1"/>
    <property type="match status" value="1"/>
</dbReference>
<dbReference type="SUPFAM" id="SSF52129">
    <property type="entry name" value="Caspase-like"/>
    <property type="match status" value="1"/>
</dbReference>
<dbReference type="InterPro" id="IPR011600">
    <property type="entry name" value="Pept_C14_caspase"/>
</dbReference>
<proteinExistence type="predicted"/>
<reference evidence="2 3" key="1">
    <citation type="submission" date="2019-04" db="EMBL/GenBank/DDBJ databases">
        <title>A novel phosphate-accumulating bacterium identified in bioreactor for phosphate removal from wastewater.</title>
        <authorList>
            <person name="Kotlyarov R.Y."/>
            <person name="Beletsky A.V."/>
            <person name="Kallistova A.Y."/>
            <person name="Dorofeev A.G."/>
            <person name="Nikolaev Y.Y."/>
            <person name="Pimenov N.V."/>
            <person name="Ravin N.V."/>
            <person name="Mardanov A.V."/>
        </authorList>
    </citation>
    <scope>NUCLEOTIDE SEQUENCE [LARGE SCALE GENOMIC DNA]</scope>
    <source>
        <strain evidence="2 3">Bin19</strain>
    </source>
</reference>
<gene>
    <name evidence="2" type="ORF">ACCUM_2743</name>
</gene>
<dbReference type="EMBL" id="SWAD01000143">
    <property type="protein sequence ID" value="TMQ74854.1"/>
    <property type="molecule type" value="Genomic_DNA"/>
</dbReference>
<dbReference type="InterPro" id="IPR006311">
    <property type="entry name" value="TAT_signal"/>
</dbReference>
<dbReference type="InterPro" id="IPR001309">
    <property type="entry name" value="Pept_C14_p20"/>
</dbReference>
<dbReference type="GO" id="GO:0006508">
    <property type="term" value="P:proteolysis"/>
    <property type="evidence" value="ECO:0007669"/>
    <property type="project" value="InterPro"/>
</dbReference>
<dbReference type="GO" id="GO:0004197">
    <property type="term" value="F:cysteine-type endopeptidase activity"/>
    <property type="evidence" value="ECO:0007669"/>
    <property type="project" value="InterPro"/>
</dbReference>
<name>A0A5S4EHT1_9PROT</name>
<accession>A0A5S4EHT1</accession>
<dbReference type="PROSITE" id="PS50208">
    <property type="entry name" value="CASPASE_P20"/>
    <property type="match status" value="1"/>
</dbReference>
<dbReference type="Proteomes" id="UP000306324">
    <property type="component" value="Unassembled WGS sequence"/>
</dbReference>
<evidence type="ECO:0000313" key="3">
    <source>
        <dbReference type="Proteomes" id="UP000306324"/>
    </source>
</evidence>
<feature type="domain" description="Caspase family p20" evidence="1">
    <location>
        <begin position="53"/>
        <end position="181"/>
    </location>
</feature>